<comment type="caution">
    <text evidence="1">The sequence shown here is derived from an EMBL/GenBank/DDBJ whole genome shotgun (WGS) entry which is preliminary data.</text>
</comment>
<name>A0ACC0BRC0_CATRO</name>
<keyword evidence="2" id="KW-1185">Reference proteome</keyword>
<organism evidence="1 2">
    <name type="scientific">Catharanthus roseus</name>
    <name type="common">Madagascar periwinkle</name>
    <name type="synonym">Vinca rosea</name>
    <dbReference type="NCBI Taxonomy" id="4058"/>
    <lineage>
        <taxon>Eukaryota</taxon>
        <taxon>Viridiplantae</taxon>
        <taxon>Streptophyta</taxon>
        <taxon>Embryophyta</taxon>
        <taxon>Tracheophyta</taxon>
        <taxon>Spermatophyta</taxon>
        <taxon>Magnoliopsida</taxon>
        <taxon>eudicotyledons</taxon>
        <taxon>Gunneridae</taxon>
        <taxon>Pentapetalae</taxon>
        <taxon>asterids</taxon>
        <taxon>lamiids</taxon>
        <taxon>Gentianales</taxon>
        <taxon>Apocynaceae</taxon>
        <taxon>Rauvolfioideae</taxon>
        <taxon>Vinceae</taxon>
        <taxon>Catharanthinae</taxon>
        <taxon>Catharanthus</taxon>
    </lineage>
</organism>
<sequence>MAMDQSSIVFTDDGNGIYSVSDFLNYMPDQLCCWESFAHLKVFFWNQGHLALLKKKGTESINENIKCTIQSLGISYIPTLVQFWAPNYINSEQFLETFDFPFGISFLRKGLCWYRKRCLNYKYRVDGESSEEEYGPIGRVFRNGFLEFNPDVSLYSVKEYKLKDFAVFCGVKGYLALPVFESKGQNCVGVLELLSIFDGSYSLTDQIVKVNEALKAVGLRSSKICSPFDMEMSTEHEFALTEIKQVLEAACCAYKLPFAQAWFSSKDKNCCGDFLCTSEKGSFMLAKSVSPFQKECIRLCLKKGENVVWRAFESRTSCFCRDIKQLRTKEYSLVYIARKCHLTSCFAICLQSIDGSDIYVLEFFLPSIQLIDREPQVFFISLLATVKNHSKSFMVASGQELGAEFSVEVIKLCAATEVDSFKISLNCRSPEVSQNQVPKMKPSSSESNGKHHLSKEGNTSQIKVASSHCPKELGNTAGSGLHSRSKSDIFHYRPKDLHKRKSDYGNKAPPNKRKADHSLSQQEDIARPVPQATFNQIESPIIIKASYEENIIKFRISLTSGIRDFEDEVYKRLDLKPGSYEIKHLNDDHSRQTSLGSDEDLQNFMRRMISEKKTSIKLVLEPVKIQEINNCSNFVDCPLPQTAEIKTVESLMLLVKVTHNDDTIKFNLSLSAGIMELKGEVMKRLNLNGTSFGIKYFDDEENKWINIESDTHLQNYMRSKQTTMLRFSIDVFTK</sequence>
<dbReference type="Proteomes" id="UP001060085">
    <property type="component" value="Linkage Group LG02"/>
</dbReference>
<evidence type="ECO:0000313" key="2">
    <source>
        <dbReference type="Proteomes" id="UP001060085"/>
    </source>
</evidence>
<reference evidence="2" key="1">
    <citation type="journal article" date="2023" name="Nat. Plants">
        <title>Single-cell RNA sequencing provides a high-resolution roadmap for understanding the multicellular compartmentation of specialized metabolism.</title>
        <authorList>
            <person name="Sun S."/>
            <person name="Shen X."/>
            <person name="Li Y."/>
            <person name="Li Y."/>
            <person name="Wang S."/>
            <person name="Li R."/>
            <person name="Zhang H."/>
            <person name="Shen G."/>
            <person name="Guo B."/>
            <person name="Wei J."/>
            <person name="Xu J."/>
            <person name="St-Pierre B."/>
            <person name="Chen S."/>
            <person name="Sun C."/>
        </authorList>
    </citation>
    <scope>NUCLEOTIDE SEQUENCE [LARGE SCALE GENOMIC DNA]</scope>
</reference>
<gene>
    <name evidence="1" type="ORF">M9H77_06109</name>
</gene>
<proteinExistence type="predicted"/>
<accession>A0ACC0BRC0</accession>
<protein>
    <submittedName>
        <fullName evidence="1">Uncharacterized protein</fullName>
    </submittedName>
</protein>
<evidence type="ECO:0000313" key="1">
    <source>
        <dbReference type="EMBL" id="KAI5675159.1"/>
    </source>
</evidence>
<dbReference type="EMBL" id="CM044702">
    <property type="protein sequence ID" value="KAI5675159.1"/>
    <property type="molecule type" value="Genomic_DNA"/>
</dbReference>